<evidence type="ECO:0000259" key="3">
    <source>
        <dbReference type="Pfam" id="PF01551"/>
    </source>
</evidence>
<dbReference type="Pfam" id="PF01551">
    <property type="entry name" value="Peptidase_M23"/>
    <property type="match status" value="1"/>
</dbReference>
<dbReference type="Gene3D" id="2.70.70.10">
    <property type="entry name" value="Glucose Permease (Domain IIA)"/>
    <property type="match status" value="1"/>
</dbReference>
<accession>A0ABZ1Z9A6</accession>
<dbReference type="EMBL" id="CP109491">
    <property type="protein sequence ID" value="WUX35349.1"/>
    <property type="molecule type" value="Genomic_DNA"/>
</dbReference>
<dbReference type="RefSeq" id="WP_329354479.1">
    <property type="nucleotide sequence ID" value="NZ_CP109490.1"/>
</dbReference>
<feature type="signal peptide" evidence="2">
    <location>
        <begin position="1"/>
        <end position="27"/>
    </location>
</feature>
<keyword evidence="2" id="KW-0732">Signal</keyword>
<evidence type="ECO:0000256" key="1">
    <source>
        <dbReference type="SAM" id="MobiDB-lite"/>
    </source>
</evidence>
<evidence type="ECO:0000313" key="5">
    <source>
        <dbReference type="Proteomes" id="UP001431926"/>
    </source>
</evidence>
<evidence type="ECO:0000313" key="4">
    <source>
        <dbReference type="EMBL" id="WUX35349.1"/>
    </source>
</evidence>
<dbReference type="InterPro" id="IPR016047">
    <property type="entry name" value="M23ase_b-sheet_dom"/>
</dbReference>
<dbReference type="InterPro" id="IPR050570">
    <property type="entry name" value="Cell_wall_metabolism_enzyme"/>
</dbReference>
<organism evidence="4 5">
    <name type="scientific">Streptomyces anulatus</name>
    <name type="common">Streptomyces chrysomallus</name>
    <dbReference type="NCBI Taxonomy" id="1892"/>
    <lineage>
        <taxon>Bacteria</taxon>
        <taxon>Bacillati</taxon>
        <taxon>Actinomycetota</taxon>
        <taxon>Actinomycetes</taxon>
        <taxon>Kitasatosporales</taxon>
        <taxon>Streptomycetaceae</taxon>
        <taxon>Streptomyces</taxon>
    </lineage>
</organism>
<evidence type="ECO:0000256" key="2">
    <source>
        <dbReference type="SAM" id="SignalP"/>
    </source>
</evidence>
<feature type="region of interest" description="Disordered" evidence="1">
    <location>
        <begin position="239"/>
        <end position="261"/>
    </location>
</feature>
<gene>
    <name evidence="4" type="ORF">OG367_03505</name>
</gene>
<sequence>MRRGVRAGLALLLTGLGVMASATAAHADAVVTVSVPSGLPLQVRAEPNLRAAVIGSLANRSRVTISCYGHGDVVAGIGGNTTIWNRLPTGGWVTDGFLETGSNNPVVGPCTGGSAPFKLPFPAGSAYRVTQTPGEGYSHNDDYNRHAVDFGTPTGTPILASAAGTIRFEGWNGAGGIMALVDHGGNRCSQYAHLSATIINNGDRVSQGQRIGTSGATGNVTGPHLHWNIVNCDSRRSREIPDSVEAGTRYPTGSAPVSRNG</sequence>
<proteinExistence type="predicted"/>
<dbReference type="SUPFAM" id="SSF51261">
    <property type="entry name" value="Duplicated hybrid motif"/>
    <property type="match status" value="1"/>
</dbReference>
<dbReference type="CDD" id="cd12797">
    <property type="entry name" value="M23_peptidase"/>
    <property type="match status" value="1"/>
</dbReference>
<dbReference type="Proteomes" id="UP001431926">
    <property type="component" value="Chromosome"/>
</dbReference>
<protein>
    <submittedName>
        <fullName evidence="4">Peptidoglycan DD-metalloendopeptidase family protein</fullName>
    </submittedName>
</protein>
<feature type="domain" description="M23ase beta-sheet core" evidence="3">
    <location>
        <begin position="146"/>
        <end position="230"/>
    </location>
</feature>
<feature type="chain" id="PRO_5045860186" evidence="2">
    <location>
        <begin position="28"/>
        <end position="261"/>
    </location>
</feature>
<name>A0ABZ1Z9A6_STRAQ</name>
<dbReference type="PANTHER" id="PTHR21666">
    <property type="entry name" value="PEPTIDASE-RELATED"/>
    <property type="match status" value="1"/>
</dbReference>
<dbReference type="InterPro" id="IPR011055">
    <property type="entry name" value="Dup_hybrid_motif"/>
</dbReference>
<dbReference type="PANTHER" id="PTHR21666:SF290">
    <property type="entry name" value="PEPTIDASE M23 DOMAIN PROTEIN"/>
    <property type="match status" value="1"/>
</dbReference>
<keyword evidence="5" id="KW-1185">Reference proteome</keyword>
<reference evidence="4" key="1">
    <citation type="submission" date="2022-10" db="EMBL/GenBank/DDBJ databases">
        <title>The complete genomes of actinobacterial strains from the NBC collection.</title>
        <authorList>
            <person name="Joergensen T.S."/>
            <person name="Alvarez Arevalo M."/>
            <person name="Sterndorff E.B."/>
            <person name="Faurdal D."/>
            <person name="Vuksanovic O."/>
            <person name="Mourched A.-S."/>
            <person name="Charusanti P."/>
            <person name="Shaw S."/>
            <person name="Blin K."/>
            <person name="Weber T."/>
        </authorList>
    </citation>
    <scope>NUCLEOTIDE SEQUENCE</scope>
    <source>
        <strain evidence="4">NBC_01436</strain>
    </source>
</reference>